<dbReference type="PANTHER" id="PTHR30572:SF4">
    <property type="entry name" value="ABC TRANSPORTER PERMEASE YTRF"/>
    <property type="match status" value="1"/>
</dbReference>
<gene>
    <name evidence="10" type="ORF">GCM10022407_03680</name>
</gene>
<feature type="transmembrane region" description="Helical" evidence="7">
    <location>
        <begin position="360"/>
        <end position="381"/>
    </location>
</feature>
<dbReference type="Pfam" id="PF02687">
    <property type="entry name" value="FtsX"/>
    <property type="match status" value="1"/>
</dbReference>
<evidence type="ECO:0000256" key="3">
    <source>
        <dbReference type="ARBA" id="ARBA00022692"/>
    </source>
</evidence>
<evidence type="ECO:0000256" key="5">
    <source>
        <dbReference type="ARBA" id="ARBA00023136"/>
    </source>
</evidence>
<name>A0ABP7P579_9BACT</name>
<reference evidence="11" key="1">
    <citation type="journal article" date="2019" name="Int. J. Syst. Evol. Microbiol.">
        <title>The Global Catalogue of Microorganisms (GCM) 10K type strain sequencing project: providing services to taxonomists for standard genome sequencing and annotation.</title>
        <authorList>
            <consortium name="The Broad Institute Genomics Platform"/>
            <consortium name="The Broad Institute Genome Sequencing Center for Infectious Disease"/>
            <person name="Wu L."/>
            <person name="Ma J."/>
        </authorList>
    </citation>
    <scope>NUCLEOTIDE SEQUENCE [LARGE SCALE GENOMIC DNA]</scope>
    <source>
        <strain evidence="11">JCM 17217</strain>
    </source>
</reference>
<dbReference type="InterPro" id="IPR003838">
    <property type="entry name" value="ABC3_permease_C"/>
</dbReference>
<feature type="transmembrane region" description="Helical" evidence="7">
    <location>
        <begin position="321"/>
        <end position="348"/>
    </location>
</feature>
<organism evidence="10 11">
    <name type="scientific">Hymenobacter antarcticus</name>
    <dbReference type="NCBI Taxonomy" id="486270"/>
    <lineage>
        <taxon>Bacteria</taxon>
        <taxon>Pseudomonadati</taxon>
        <taxon>Bacteroidota</taxon>
        <taxon>Cytophagia</taxon>
        <taxon>Cytophagales</taxon>
        <taxon>Hymenobacteraceae</taxon>
        <taxon>Hymenobacter</taxon>
    </lineage>
</organism>
<evidence type="ECO:0000313" key="11">
    <source>
        <dbReference type="Proteomes" id="UP001501556"/>
    </source>
</evidence>
<evidence type="ECO:0000256" key="6">
    <source>
        <dbReference type="ARBA" id="ARBA00038076"/>
    </source>
</evidence>
<evidence type="ECO:0000256" key="1">
    <source>
        <dbReference type="ARBA" id="ARBA00004651"/>
    </source>
</evidence>
<feature type="domain" description="ABC3 transporter permease C-terminal" evidence="8">
    <location>
        <begin position="281"/>
        <end position="392"/>
    </location>
</feature>
<dbReference type="InterPro" id="IPR025857">
    <property type="entry name" value="MacB_PCD"/>
</dbReference>
<protein>
    <submittedName>
        <fullName evidence="10">ABC transporter permease</fullName>
    </submittedName>
</protein>
<keyword evidence="4 7" id="KW-1133">Transmembrane helix</keyword>
<feature type="domain" description="MacB-like periplasmic core" evidence="9">
    <location>
        <begin position="28"/>
        <end position="236"/>
    </location>
</feature>
<dbReference type="Pfam" id="PF12704">
    <property type="entry name" value="MacB_PCD"/>
    <property type="match status" value="1"/>
</dbReference>
<keyword evidence="5 7" id="KW-0472">Membrane</keyword>
<dbReference type="RefSeq" id="WP_345120336.1">
    <property type="nucleotide sequence ID" value="NZ_BAABDI010000001.1"/>
</dbReference>
<evidence type="ECO:0000313" key="10">
    <source>
        <dbReference type="EMBL" id="GAA3959866.1"/>
    </source>
</evidence>
<evidence type="ECO:0000256" key="4">
    <source>
        <dbReference type="ARBA" id="ARBA00022989"/>
    </source>
</evidence>
<dbReference type="InterPro" id="IPR050250">
    <property type="entry name" value="Macrolide_Exporter_MacB"/>
</dbReference>
<evidence type="ECO:0000256" key="2">
    <source>
        <dbReference type="ARBA" id="ARBA00022475"/>
    </source>
</evidence>
<evidence type="ECO:0000256" key="7">
    <source>
        <dbReference type="SAM" id="Phobius"/>
    </source>
</evidence>
<keyword evidence="3 7" id="KW-0812">Transmembrane</keyword>
<feature type="transmembrane region" description="Helical" evidence="7">
    <location>
        <begin position="273"/>
        <end position="300"/>
    </location>
</feature>
<accession>A0ABP7P579</accession>
<dbReference type="EMBL" id="BAABDI010000001">
    <property type="protein sequence ID" value="GAA3959866.1"/>
    <property type="molecule type" value="Genomic_DNA"/>
</dbReference>
<proteinExistence type="inferred from homology"/>
<comment type="subcellular location">
    <subcellularLocation>
        <location evidence="1">Cell membrane</location>
        <topology evidence="1">Multi-pass membrane protein</topology>
    </subcellularLocation>
</comment>
<comment type="caution">
    <text evidence="10">The sequence shown here is derived from an EMBL/GenBank/DDBJ whole genome shotgun (WGS) entry which is preliminary data.</text>
</comment>
<feature type="transmembrane region" description="Helical" evidence="7">
    <location>
        <begin position="20"/>
        <end position="41"/>
    </location>
</feature>
<keyword evidence="11" id="KW-1185">Reference proteome</keyword>
<evidence type="ECO:0000259" key="8">
    <source>
        <dbReference type="Pfam" id="PF02687"/>
    </source>
</evidence>
<sequence length="399" mass="44116">MLRHFFRLIWNRKRSSMLLLSEIFFSFVVLFGVATLLFNFGRNYVAPFGFNHDNVWRLSLAAGQGDKMPRAQLDDVLRQVRALPGVQDVSLTSFNTPFRFVTMNDDFARGDKKLGQVDRYDADDHYGPLYGLKLREGRWFNASDDAATRPLAVISQDTREALFGPDEPAVGKIFRADHRSGSDEPKEYQVVGVVDKVRMSGDFAAATPSVWERFAPHDTTSRESATMLVRVAPGQGAPLQQRMVRTIASLTRQSSTQVYALEQDRLDKLKPTLAPLAALGLIAVFLVVNVALGLFGVLWYNISQRRTEIGLRRALGATGPAISWQFLAEMLILTTLGVLAGALVAAQFPLLSAFDVAPEVYVMAMLLATAVIFVLTAVCAWQPSRLAAGIHPAVALREE</sequence>
<dbReference type="PANTHER" id="PTHR30572">
    <property type="entry name" value="MEMBRANE COMPONENT OF TRANSPORTER-RELATED"/>
    <property type="match status" value="1"/>
</dbReference>
<dbReference type="Proteomes" id="UP001501556">
    <property type="component" value="Unassembled WGS sequence"/>
</dbReference>
<comment type="similarity">
    <text evidence="6">Belongs to the ABC-4 integral membrane protein family.</text>
</comment>
<keyword evidence="2" id="KW-1003">Cell membrane</keyword>
<evidence type="ECO:0000259" key="9">
    <source>
        <dbReference type="Pfam" id="PF12704"/>
    </source>
</evidence>